<evidence type="ECO:0000313" key="1">
    <source>
        <dbReference type="EMBL" id="KKK37535.1"/>
    </source>
</evidence>
<protein>
    <submittedName>
        <fullName evidence="1">Phosphodiesterase</fullName>
    </submittedName>
</protein>
<dbReference type="InterPro" id="IPR002591">
    <property type="entry name" value="Phosphodiest/P_Trfase"/>
</dbReference>
<dbReference type="EMBL" id="LAYY01000014">
    <property type="protein sequence ID" value="KKK37535.1"/>
    <property type="molecule type" value="Genomic_DNA"/>
</dbReference>
<dbReference type="GO" id="GO:0016787">
    <property type="term" value="F:hydrolase activity"/>
    <property type="evidence" value="ECO:0007669"/>
    <property type="project" value="UniProtKB-ARBA"/>
</dbReference>
<accession>A0A0M2SY41</accession>
<dbReference type="PANTHER" id="PTHR10151:SF120">
    <property type="entry name" value="BIS(5'-ADENOSYL)-TRIPHOSPHATASE"/>
    <property type="match status" value="1"/>
</dbReference>
<comment type="caution">
    <text evidence="1">The sequence shown here is derived from an EMBL/GenBank/DDBJ whole genome shotgun (WGS) entry which is preliminary data.</text>
</comment>
<keyword evidence="2" id="KW-1185">Reference proteome</keyword>
<dbReference type="AlphaFoldDB" id="A0A0M2SY41"/>
<sequence length="478" mass="54094">MIIVDSIMDEALQSSIQKGKAPAFQFLMNNGRYYPRMVSSFPTMSVVIDSTLLTGTYADQHKIPALVWFDAHEKRFISYGSAQQEIMKVGVKQVLQESLFHLNHNHLSSNVQTLHEEIKGPSASINTLVYRGNHNKPLNVPRLLSLLGFIEKDAAIKGPNYFSYGLLSKIDSKNKHTKLWEGFGFNDKFAAQELKYLIQQNRLPSYSLVYFSDNDKLVHKKGVDVTKGIEDADKQLQEVLNSYPAWEDALKDAVWIVMGDSGQTGIKDNKEQALIDLRKVLKDYRIHRISGPVKNEDQIVLGLNERMSFIYLLNQQIKLEDVAKMLSNEQRIGYIAWRERDRVKVISGDSNGCLSFKPVGDFTDPYGHTWSIEGNVNILGLVIDKNNQVTFTEYPDGLARLYSSFYSHSGNYLVVDAKPGYEFVGEGSPTHVGGAAHGSLHKQDSFFPMIVAGTELEPQHERMIDLKEWIMRILENKG</sequence>
<evidence type="ECO:0000313" key="2">
    <source>
        <dbReference type="Proteomes" id="UP000034166"/>
    </source>
</evidence>
<organism evidence="1 2">
    <name type="scientific">Mesobacillus campisalis</name>
    <dbReference type="NCBI Taxonomy" id="1408103"/>
    <lineage>
        <taxon>Bacteria</taxon>
        <taxon>Bacillati</taxon>
        <taxon>Bacillota</taxon>
        <taxon>Bacilli</taxon>
        <taxon>Bacillales</taxon>
        <taxon>Bacillaceae</taxon>
        <taxon>Mesobacillus</taxon>
    </lineage>
</organism>
<dbReference type="PATRIC" id="fig|1408103.3.peg.2991"/>
<reference evidence="1 2" key="1">
    <citation type="submission" date="2015-04" db="EMBL/GenBank/DDBJ databases">
        <title>Taxonomic description and genome sequence of Bacillus campisalis sp. nov., a novel member of the genus Bacillus isolated from solar saltern.</title>
        <authorList>
            <person name="Mathan Kumar R."/>
            <person name="Kaur G."/>
            <person name="Kumar A."/>
            <person name="Singh N.K."/>
            <person name="Kaur N."/>
            <person name="Kumar N."/>
            <person name="Mayilraj S."/>
        </authorList>
    </citation>
    <scope>NUCLEOTIDE SEQUENCE [LARGE SCALE GENOMIC DNA]</scope>
    <source>
        <strain evidence="1 2">SA2-6</strain>
    </source>
</reference>
<dbReference type="Gene3D" id="3.40.720.10">
    <property type="entry name" value="Alkaline Phosphatase, subunit A"/>
    <property type="match status" value="1"/>
</dbReference>
<dbReference type="Proteomes" id="UP000034166">
    <property type="component" value="Unassembled WGS sequence"/>
</dbReference>
<gene>
    <name evidence="1" type="ORF">WQ57_13325</name>
</gene>
<proteinExistence type="predicted"/>
<name>A0A0M2SY41_9BACI</name>
<dbReference type="InterPro" id="IPR017850">
    <property type="entry name" value="Alkaline_phosphatase_core_sf"/>
</dbReference>
<dbReference type="SUPFAM" id="SSF53649">
    <property type="entry name" value="Alkaline phosphatase-like"/>
    <property type="match status" value="1"/>
</dbReference>
<dbReference type="PANTHER" id="PTHR10151">
    <property type="entry name" value="ECTONUCLEOTIDE PYROPHOSPHATASE/PHOSPHODIESTERASE"/>
    <property type="match status" value="1"/>
</dbReference>
<dbReference type="Pfam" id="PF01663">
    <property type="entry name" value="Phosphodiest"/>
    <property type="match status" value="1"/>
</dbReference>